<evidence type="ECO:0000256" key="4">
    <source>
        <dbReference type="ARBA" id="ARBA00022701"/>
    </source>
</evidence>
<dbReference type="EMBL" id="UIVS01000004">
    <property type="protein sequence ID" value="SVP94796.1"/>
    <property type="molecule type" value="Genomic_DNA"/>
</dbReference>
<organism evidence="8">
    <name type="scientific">Theileria annulata</name>
    <dbReference type="NCBI Taxonomy" id="5874"/>
    <lineage>
        <taxon>Eukaryota</taxon>
        <taxon>Sar</taxon>
        <taxon>Alveolata</taxon>
        <taxon>Apicomplexa</taxon>
        <taxon>Aconoidasida</taxon>
        <taxon>Piroplasmida</taxon>
        <taxon>Theileriidae</taxon>
        <taxon>Theileria</taxon>
    </lineage>
</organism>
<sequence>MTEVLKNSGSELVVSQNNEEFADMQTNQKNCNLVDLKDDLLIKKLMKHSRTAGSSFFSFSGSVDGSVKPEIKSPYPVVNELLEKPETYDPRFNTGTRSKLLILNDKLLGFERQMEIQSRQRRQAEESRLLNINESLTKLQNAITLESKRRMETIKALHGIFESQINSVQNKVENLFMQKLDQLDNVIQSLSDRIDNIQSYVNENESKFSTTIESNCILLEKTLSNLQKCFEEEKLSRQEREEQILKSLYEIELKTDSSINEELEKINSAYHNLKNELSDLKKFKQESDKKLKSKILDEFSSINNGLVMESRAREESDNDIVEALHSYAKILNDYSNLSPSQFKIN</sequence>
<accession>A0A3B0NHR8</accession>
<evidence type="ECO:0000256" key="6">
    <source>
        <dbReference type="ARBA" id="ARBA00023212"/>
    </source>
</evidence>
<comment type="subcellular location">
    <subcellularLocation>
        <location evidence="1">Cytoplasm</location>
        <location evidence="1">Cytoskeleton</location>
    </subcellularLocation>
</comment>
<evidence type="ECO:0000256" key="1">
    <source>
        <dbReference type="ARBA" id="ARBA00004245"/>
    </source>
</evidence>
<evidence type="ECO:0000313" key="8">
    <source>
        <dbReference type="EMBL" id="SVP94796.1"/>
    </source>
</evidence>
<dbReference type="PRINTS" id="PR01799">
    <property type="entry name" value="SFASSEMBLIN"/>
</dbReference>
<dbReference type="PANTHER" id="PTHR40412:SF1">
    <property type="entry name" value="SF-ASSEMBLIN"/>
    <property type="match status" value="1"/>
</dbReference>
<dbReference type="GO" id="GO:0005200">
    <property type="term" value="F:structural constituent of cytoskeleton"/>
    <property type="evidence" value="ECO:0007669"/>
    <property type="project" value="InterPro"/>
</dbReference>
<dbReference type="AlphaFoldDB" id="A0A3B0NHR8"/>
<comment type="similarity">
    <text evidence="2">Belongs to the SF-assemblin family.</text>
</comment>
<keyword evidence="3" id="KW-0963">Cytoplasm</keyword>
<evidence type="ECO:0000256" key="2">
    <source>
        <dbReference type="ARBA" id="ARBA00005678"/>
    </source>
</evidence>
<gene>
    <name evidence="7" type="ORF">TAT_000314300</name>
    <name evidence="8" type="ORF">TAV_000314200</name>
</gene>
<evidence type="ECO:0000313" key="7">
    <source>
        <dbReference type="EMBL" id="SVP94142.1"/>
    </source>
</evidence>
<dbReference type="Pfam" id="PF06705">
    <property type="entry name" value="SF-assemblin"/>
    <property type="match status" value="1"/>
</dbReference>
<dbReference type="VEuPathDB" id="PiroplasmaDB:TA07170"/>
<keyword evidence="6" id="KW-0206">Cytoskeleton</keyword>
<dbReference type="EMBL" id="UIVT01000004">
    <property type="protein sequence ID" value="SVP94142.1"/>
    <property type="molecule type" value="Genomic_DNA"/>
</dbReference>
<name>A0A3B0NHR8_THEAN</name>
<evidence type="ECO:0000256" key="3">
    <source>
        <dbReference type="ARBA" id="ARBA00022490"/>
    </source>
</evidence>
<keyword evidence="4" id="KW-0493">Microtubule</keyword>
<dbReference type="GO" id="GO:0005874">
    <property type="term" value="C:microtubule"/>
    <property type="evidence" value="ECO:0007669"/>
    <property type="project" value="UniProtKB-KW"/>
</dbReference>
<proteinExistence type="inferred from homology"/>
<protein>
    <submittedName>
        <fullName evidence="8">Filament assembling protein, putative</fullName>
    </submittedName>
</protein>
<evidence type="ECO:0000256" key="5">
    <source>
        <dbReference type="ARBA" id="ARBA00023054"/>
    </source>
</evidence>
<reference evidence="8" key="1">
    <citation type="submission" date="2018-07" db="EMBL/GenBank/DDBJ databases">
        <authorList>
            <person name="Quirk P.G."/>
            <person name="Krulwich T.A."/>
        </authorList>
    </citation>
    <scope>NUCLEOTIDE SEQUENCE</scope>
    <source>
        <strain evidence="8">Anand</strain>
    </source>
</reference>
<dbReference type="InterPro" id="IPR008374">
    <property type="entry name" value="SF_assemblin/giardin_b"/>
</dbReference>
<keyword evidence="5" id="KW-0175">Coiled coil</keyword>
<dbReference type="PANTHER" id="PTHR40412">
    <property type="entry name" value="SF-ASSEMBLIN"/>
    <property type="match status" value="1"/>
</dbReference>